<dbReference type="GO" id="GO:0004525">
    <property type="term" value="F:ribonuclease III activity"/>
    <property type="evidence" value="ECO:0007669"/>
    <property type="project" value="UniProtKB-UniRule"/>
</dbReference>
<reference evidence="12 13" key="1">
    <citation type="journal article" date="2015" name="Nature">
        <title>rRNA introns, odd ribosomes, and small enigmatic genomes across a large radiation of phyla.</title>
        <authorList>
            <person name="Brown C.T."/>
            <person name="Hug L.A."/>
            <person name="Thomas B.C."/>
            <person name="Sharon I."/>
            <person name="Castelle C.J."/>
            <person name="Singh A."/>
            <person name="Wilkins M.J."/>
            <person name="Williams K.H."/>
            <person name="Banfield J.F."/>
        </authorList>
    </citation>
    <scope>NUCLEOTIDE SEQUENCE [LARGE SCALE GENOMIC DNA]</scope>
</reference>
<keyword evidence="5 9" id="KW-0540">Nuclease</keyword>
<dbReference type="GO" id="GO:0008033">
    <property type="term" value="P:tRNA processing"/>
    <property type="evidence" value="ECO:0007669"/>
    <property type="project" value="UniProtKB-KW"/>
</dbReference>
<keyword evidence="9" id="KW-0479">Metal-binding</keyword>
<dbReference type="PROSITE" id="PS00517">
    <property type="entry name" value="RNASE_3_1"/>
    <property type="match status" value="1"/>
</dbReference>
<proteinExistence type="inferred from homology"/>
<dbReference type="PANTHER" id="PTHR11207:SF0">
    <property type="entry name" value="RIBONUCLEASE 3"/>
    <property type="match status" value="1"/>
</dbReference>
<feature type="domain" description="RNase III" evidence="11">
    <location>
        <begin position="5"/>
        <end position="133"/>
    </location>
</feature>
<comment type="caution">
    <text evidence="12">The sequence shown here is derived from an EMBL/GenBank/DDBJ whole genome shotgun (WGS) entry which is preliminary data.</text>
</comment>
<accession>A0A0G1DGX3</accession>
<keyword evidence="9" id="KW-0819">tRNA processing</keyword>
<evidence type="ECO:0000256" key="8">
    <source>
        <dbReference type="ARBA" id="ARBA00022884"/>
    </source>
</evidence>
<dbReference type="PATRIC" id="fig|1618425.3.peg.590"/>
<comment type="subcellular location">
    <subcellularLocation>
        <location evidence="9">Cytoplasm</location>
    </subcellularLocation>
</comment>
<evidence type="ECO:0000256" key="9">
    <source>
        <dbReference type="HAMAP-Rule" id="MF_00104"/>
    </source>
</evidence>
<dbReference type="GO" id="GO:0003725">
    <property type="term" value="F:double-stranded RNA binding"/>
    <property type="evidence" value="ECO:0007669"/>
    <property type="project" value="TreeGrafter"/>
</dbReference>
<gene>
    <name evidence="9" type="primary">rnc</name>
    <name evidence="12" type="ORF">UV41_C0037G0007</name>
</gene>
<keyword evidence="8 9" id="KW-0694">RNA-binding</keyword>
<organism evidence="12 13">
    <name type="scientific">Candidatus Daviesbacteria bacterium GW2011_GWA2_42_7</name>
    <dbReference type="NCBI Taxonomy" id="1618425"/>
    <lineage>
        <taxon>Bacteria</taxon>
        <taxon>Candidatus Daviesiibacteriota</taxon>
    </lineage>
</organism>
<feature type="active site" evidence="9">
    <location>
        <position position="122"/>
    </location>
</feature>
<dbReference type="InterPro" id="IPR036389">
    <property type="entry name" value="RNase_III_sf"/>
</dbReference>
<comment type="function">
    <text evidence="9">Digests double-stranded RNA. Involved in the processing of primary rRNA transcript to yield the immediate precursors to the large and small rRNAs (23S and 16S). Processes some mRNAs, and tRNAs when they are encoded in the rRNA operon. Processes pre-crRNA and tracrRNA of type II CRISPR loci if present in the organism.</text>
</comment>
<dbReference type="GO" id="GO:0005737">
    <property type="term" value="C:cytoplasm"/>
    <property type="evidence" value="ECO:0007669"/>
    <property type="project" value="UniProtKB-SubCell"/>
</dbReference>
<keyword evidence="9" id="KW-0699">rRNA-binding</keyword>
<dbReference type="FunFam" id="1.10.1520.10:FF:000001">
    <property type="entry name" value="Ribonuclease 3"/>
    <property type="match status" value="1"/>
</dbReference>
<dbReference type="InterPro" id="IPR011907">
    <property type="entry name" value="RNase_III"/>
</dbReference>
<evidence type="ECO:0000256" key="6">
    <source>
        <dbReference type="ARBA" id="ARBA00022759"/>
    </source>
</evidence>
<evidence type="ECO:0000259" key="10">
    <source>
        <dbReference type="PROSITE" id="PS50137"/>
    </source>
</evidence>
<keyword evidence="9" id="KW-0460">Magnesium</keyword>
<keyword evidence="3 9" id="KW-0698">rRNA processing</keyword>
<dbReference type="SUPFAM" id="SSF54768">
    <property type="entry name" value="dsRNA-binding domain-like"/>
    <property type="match status" value="1"/>
</dbReference>
<dbReference type="InterPro" id="IPR014720">
    <property type="entry name" value="dsRBD_dom"/>
</dbReference>
<dbReference type="InterPro" id="IPR000999">
    <property type="entry name" value="RNase_III_dom"/>
</dbReference>
<dbReference type="SMART" id="SM00535">
    <property type="entry name" value="RIBOc"/>
    <property type="match status" value="1"/>
</dbReference>
<dbReference type="AlphaFoldDB" id="A0A0G1DGX3"/>
<dbReference type="Pfam" id="PF14622">
    <property type="entry name" value="Ribonucleas_3_3"/>
    <property type="match status" value="1"/>
</dbReference>
<feature type="active site" evidence="9">
    <location>
        <position position="50"/>
    </location>
</feature>
<feature type="binding site" evidence="9">
    <location>
        <position position="119"/>
    </location>
    <ligand>
        <name>Mg(2+)</name>
        <dbReference type="ChEBI" id="CHEBI:18420"/>
    </ligand>
</feature>
<keyword evidence="6 9" id="KW-0255">Endonuclease</keyword>
<dbReference type="GO" id="GO:0010468">
    <property type="term" value="P:regulation of gene expression"/>
    <property type="evidence" value="ECO:0007669"/>
    <property type="project" value="TreeGrafter"/>
</dbReference>
<feature type="domain" description="DRBM" evidence="10">
    <location>
        <begin position="160"/>
        <end position="229"/>
    </location>
</feature>
<dbReference type="CDD" id="cd00593">
    <property type="entry name" value="RIBOc"/>
    <property type="match status" value="1"/>
</dbReference>
<comment type="catalytic activity">
    <reaction evidence="1 9">
        <text>Endonucleolytic cleavage to 5'-phosphomonoester.</text>
        <dbReference type="EC" id="3.1.26.3"/>
    </reaction>
</comment>
<name>A0A0G1DGX3_9BACT</name>
<comment type="cofactor">
    <cofactor evidence="9">
        <name>Mg(2+)</name>
        <dbReference type="ChEBI" id="CHEBI:18420"/>
    </cofactor>
</comment>
<dbReference type="GO" id="GO:0019843">
    <property type="term" value="F:rRNA binding"/>
    <property type="evidence" value="ECO:0007669"/>
    <property type="project" value="UniProtKB-KW"/>
</dbReference>
<dbReference type="EMBL" id="LCEJ01000037">
    <property type="protein sequence ID" value="KKS70061.1"/>
    <property type="molecule type" value="Genomic_DNA"/>
</dbReference>
<dbReference type="PROSITE" id="PS50137">
    <property type="entry name" value="DS_RBD"/>
    <property type="match status" value="1"/>
</dbReference>
<dbReference type="Gene3D" id="1.10.1520.10">
    <property type="entry name" value="Ribonuclease III domain"/>
    <property type="match status" value="1"/>
</dbReference>
<evidence type="ECO:0000256" key="3">
    <source>
        <dbReference type="ARBA" id="ARBA00022552"/>
    </source>
</evidence>
<dbReference type="CDD" id="cd10845">
    <property type="entry name" value="DSRM_RNAse_III_family"/>
    <property type="match status" value="1"/>
</dbReference>
<comment type="subunit">
    <text evidence="9">Homodimer.</text>
</comment>
<evidence type="ECO:0000256" key="7">
    <source>
        <dbReference type="ARBA" id="ARBA00022801"/>
    </source>
</evidence>
<keyword evidence="4 9" id="KW-0507">mRNA processing</keyword>
<dbReference type="PANTHER" id="PTHR11207">
    <property type="entry name" value="RIBONUCLEASE III"/>
    <property type="match status" value="1"/>
</dbReference>
<comment type="similarity">
    <text evidence="2">Belongs to the ribonuclease III family.</text>
</comment>
<keyword evidence="7 9" id="KW-0378">Hydrolase</keyword>
<dbReference type="GO" id="GO:0006397">
    <property type="term" value="P:mRNA processing"/>
    <property type="evidence" value="ECO:0007669"/>
    <property type="project" value="UniProtKB-UniRule"/>
</dbReference>
<evidence type="ECO:0000259" key="11">
    <source>
        <dbReference type="PROSITE" id="PS50142"/>
    </source>
</evidence>
<protein>
    <recommendedName>
        <fullName evidence="9">Ribonuclease 3</fullName>
        <ecNumber evidence="9">3.1.26.3</ecNumber>
    </recommendedName>
    <alternativeName>
        <fullName evidence="9">Ribonuclease III</fullName>
        <shortName evidence="9">RNase III</shortName>
    </alternativeName>
</protein>
<keyword evidence="9" id="KW-0963">Cytoplasm</keyword>
<dbReference type="Pfam" id="PF00035">
    <property type="entry name" value="dsrm"/>
    <property type="match status" value="1"/>
</dbReference>
<dbReference type="NCBIfam" id="TIGR02191">
    <property type="entry name" value="RNaseIII"/>
    <property type="match status" value="1"/>
</dbReference>
<evidence type="ECO:0000256" key="2">
    <source>
        <dbReference type="ARBA" id="ARBA00010183"/>
    </source>
</evidence>
<dbReference type="GO" id="GO:0046872">
    <property type="term" value="F:metal ion binding"/>
    <property type="evidence" value="ECO:0007669"/>
    <property type="project" value="UniProtKB-KW"/>
</dbReference>
<feature type="binding site" evidence="9">
    <location>
        <position position="122"/>
    </location>
    <ligand>
        <name>Mg(2+)</name>
        <dbReference type="ChEBI" id="CHEBI:18420"/>
    </ligand>
</feature>
<sequence>MIDDFSEILDGFGLKPEDPQLYKTAFTHRSYLNESKEAKESNERLEFLGDSVLSFIVSTRLFKARSKDAEGDLTNLRAYIVKTDSLAKIAKKLDLGRFLKLSKGEEASGGRENTQILANTYEAVLGAVFLDQGTLAATKFVEETLLPLFAMEIEKGAPRDPKSTLQEIVQSRFQTSPKYKILETTGPDHAKKFTVGVFIKGEQTGRGTGLNKQQAEEESAKVALLRLTK</sequence>
<evidence type="ECO:0000313" key="13">
    <source>
        <dbReference type="Proteomes" id="UP000034785"/>
    </source>
</evidence>
<dbReference type="SUPFAM" id="SSF69065">
    <property type="entry name" value="RNase III domain-like"/>
    <property type="match status" value="1"/>
</dbReference>
<dbReference type="PROSITE" id="PS50142">
    <property type="entry name" value="RNASE_3_2"/>
    <property type="match status" value="1"/>
</dbReference>
<dbReference type="EC" id="3.1.26.3" evidence="9"/>
<evidence type="ECO:0000256" key="5">
    <source>
        <dbReference type="ARBA" id="ARBA00022722"/>
    </source>
</evidence>
<dbReference type="Gene3D" id="3.30.160.20">
    <property type="match status" value="1"/>
</dbReference>
<evidence type="ECO:0000313" key="12">
    <source>
        <dbReference type="EMBL" id="KKS70061.1"/>
    </source>
</evidence>
<dbReference type="GO" id="GO:0006364">
    <property type="term" value="P:rRNA processing"/>
    <property type="evidence" value="ECO:0007669"/>
    <property type="project" value="UniProtKB-UniRule"/>
</dbReference>
<feature type="binding site" evidence="9">
    <location>
        <position position="46"/>
    </location>
    <ligand>
        <name>Mg(2+)</name>
        <dbReference type="ChEBI" id="CHEBI:18420"/>
    </ligand>
</feature>
<dbReference type="HAMAP" id="MF_00104">
    <property type="entry name" value="RNase_III"/>
    <property type="match status" value="1"/>
</dbReference>
<dbReference type="SMART" id="SM00358">
    <property type="entry name" value="DSRM"/>
    <property type="match status" value="1"/>
</dbReference>
<evidence type="ECO:0000256" key="1">
    <source>
        <dbReference type="ARBA" id="ARBA00000109"/>
    </source>
</evidence>
<dbReference type="Proteomes" id="UP000034785">
    <property type="component" value="Unassembled WGS sequence"/>
</dbReference>
<evidence type="ECO:0000256" key="4">
    <source>
        <dbReference type="ARBA" id="ARBA00022664"/>
    </source>
</evidence>